<gene>
    <name evidence="9" type="ORF">D0863_14253</name>
</gene>
<feature type="transmembrane region" description="Helical" evidence="7">
    <location>
        <begin position="158"/>
        <end position="178"/>
    </location>
</feature>
<dbReference type="Pfam" id="PF07690">
    <property type="entry name" value="MFS_1"/>
    <property type="match status" value="1"/>
</dbReference>
<evidence type="ECO:0000256" key="3">
    <source>
        <dbReference type="ARBA" id="ARBA00022692"/>
    </source>
</evidence>
<dbReference type="OrthoDB" id="2962993at2759"/>
<protein>
    <recommendedName>
        <fullName evidence="8">Major facilitator superfamily (MFS) profile domain-containing protein</fullName>
    </recommendedName>
</protein>
<evidence type="ECO:0000256" key="2">
    <source>
        <dbReference type="ARBA" id="ARBA00022448"/>
    </source>
</evidence>
<evidence type="ECO:0000256" key="6">
    <source>
        <dbReference type="SAM" id="MobiDB-lite"/>
    </source>
</evidence>
<dbReference type="InterPro" id="IPR011701">
    <property type="entry name" value="MFS"/>
</dbReference>
<feature type="domain" description="Major facilitator superfamily (MFS) profile" evidence="8">
    <location>
        <begin position="61"/>
        <end position="491"/>
    </location>
</feature>
<dbReference type="FunFam" id="1.20.1250.20:FF:000034">
    <property type="entry name" value="MFS general substrate transporter"/>
    <property type="match status" value="1"/>
</dbReference>
<accession>A0A3M7CLF1</accession>
<dbReference type="InterPro" id="IPR036259">
    <property type="entry name" value="MFS_trans_sf"/>
</dbReference>
<keyword evidence="2" id="KW-0813">Transport</keyword>
<feature type="transmembrane region" description="Helical" evidence="7">
    <location>
        <begin position="98"/>
        <end position="120"/>
    </location>
</feature>
<dbReference type="Proteomes" id="UP000269276">
    <property type="component" value="Unassembled WGS sequence"/>
</dbReference>
<feature type="transmembrane region" description="Helical" evidence="7">
    <location>
        <begin position="243"/>
        <end position="261"/>
    </location>
</feature>
<feature type="region of interest" description="Disordered" evidence="6">
    <location>
        <begin position="16"/>
        <end position="36"/>
    </location>
</feature>
<feature type="transmembrane region" description="Helical" evidence="7">
    <location>
        <begin position="398"/>
        <end position="421"/>
    </location>
</feature>
<feature type="transmembrane region" description="Helical" evidence="7">
    <location>
        <begin position="374"/>
        <end position="392"/>
    </location>
</feature>
<feature type="transmembrane region" description="Helical" evidence="7">
    <location>
        <begin position="59"/>
        <end position="78"/>
    </location>
</feature>
<dbReference type="GO" id="GO:0016020">
    <property type="term" value="C:membrane"/>
    <property type="evidence" value="ECO:0007669"/>
    <property type="project" value="UniProtKB-SubCell"/>
</dbReference>
<dbReference type="PROSITE" id="PS50850">
    <property type="entry name" value="MFS"/>
    <property type="match status" value="1"/>
</dbReference>
<keyword evidence="5 7" id="KW-0472">Membrane</keyword>
<dbReference type="Gene3D" id="1.20.1250.20">
    <property type="entry name" value="MFS general substrate transporter like domains"/>
    <property type="match status" value="2"/>
</dbReference>
<dbReference type="EMBL" id="QWIP01000900">
    <property type="protein sequence ID" value="RMY52467.1"/>
    <property type="molecule type" value="Genomic_DNA"/>
</dbReference>
<organism evidence="9 10">
    <name type="scientific">Hortaea werneckii</name>
    <name type="common">Black yeast</name>
    <name type="synonym">Cladosporium werneckii</name>
    <dbReference type="NCBI Taxonomy" id="91943"/>
    <lineage>
        <taxon>Eukaryota</taxon>
        <taxon>Fungi</taxon>
        <taxon>Dikarya</taxon>
        <taxon>Ascomycota</taxon>
        <taxon>Pezizomycotina</taxon>
        <taxon>Dothideomycetes</taxon>
        <taxon>Dothideomycetidae</taxon>
        <taxon>Mycosphaerellales</taxon>
        <taxon>Teratosphaeriaceae</taxon>
        <taxon>Hortaea</taxon>
    </lineage>
</organism>
<feature type="transmembrane region" description="Helical" evidence="7">
    <location>
        <begin position="465"/>
        <end position="486"/>
    </location>
</feature>
<comment type="subcellular location">
    <subcellularLocation>
        <location evidence="1">Membrane</location>
        <topology evidence="1">Multi-pass membrane protein</topology>
    </subcellularLocation>
</comment>
<dbReference type="SUPFAM" id="SSF103473">
    <property type="entry name" value="MFS general substrate transporter"/>
    <property type="match status" value="1"/>
</dbReference>
<dbReference type="GO" id="GO:0022857">
    <property type="term" value="F:transmembrane transporter activity"/>
    <property type="evidence" value="ECO:0007669"/>
    <property type="project" value="InterPro"/>
</dbReference>
<evidence type="ECO:0000313" key="9">
    <source>
        <dbReference type="EMBL" id="RMY52467.1"/>
    </source>
</evidence>
<dbReference type="InterPro" id="IPR020846">
    <property type="entry name" value="MFS_dom"/>
</dbReference>
<dbReference type="AlphaFoldDB" id="A0A3M7CLF1"/>
<dbReference type="VEuPathDB" id="FungiDB:BTJ68_14911"/>
<reference evidence="9 10" key="1">
    <citation type="journal article" date="2018" name="BMC Genomics">
        <title>Genomic evidence for intraspecific hybridization in a clonal and extremely halotolerant yeast.</title>
        <authorList>
            <person name="Gostincar C."/>
            <person name="Stajich J.E."/>
            <person name="Zupancic J."/>
            <person name="Zalar P."/>
            <person name="Gunde-Cimerman N."/>
        </authorList>
    </citation>
    <scope>NUCLEOTIDE SEQUENCE [LARGE SCALE GENOMIC DNA]</scope>
    <source>
        <strain evidence="9 10">EXF-2682</strain>
    </source>
</reference>
<feature type="transmembrane region" description="Helical" evidence="7">
    <location>
        <begin position="190"/>
        <end position="212"/>
    </location>
</feature>
<feature type="transmembrane region" description="Helical" evidence="7">
    <location>
        <begin position="339"/>
        <end position="362"/>
    </location>
</feature>
<evidence type="ECO:0000259" key="8">
    <source>
        <dbReference type="PROSITE" id="PS50850"/>
    </source>
</evidence>
<feature type="transmembrane region" description="Helical" evidence="7">
    <location>
        <begin position="129"/>
        <end position="146"/>
    </location>
</feature>
<dbReference type="PANTHER" id="PTHR43791">
    <property type="entry name" value="PERMEASE-RELATED"/>
    <property type="match status" value="1"/>
</dbReference>
<evidence type="ECO:0000256" key="1">
    <source>
        <dbReference type="ARBA" id="ARBA00004141"/>
    </source>
</evidence>
<dbReference type="PANTHER" id="PTHR43791:SF91">
    <property type="entry name" value="MAJOR FACILITATOR SUPERFAMILY (MFS) PROFILE DOMAIN-CONTAINING PROTEIN-RELATED"/>
    <property type="match status" value="1"/>
</dbReference>
<keyword evidence="3 7" id="KW-0812">Transmembrane</keyword>
<dbReference type="FunFam" id="1.20.1250.20:FF:000068">
    <property type="entry name" value="MFS general substrate transporter"/>
    <property type="match status" value="1"/>
</dbReference>
<proteinExistence type="predicted"/>
<feature type="compositionally biased region" description="Basic and acidic residues" evidence="6">
    <location>
        <begin position="16"/>
        <end position="29"/>
    </location>
</feature>
<comment type="caution">
    <text evidence="9">The sequence shown here is derived from an EMBL/GenBank/DDBJ whole genome shotgun (WGS) entry which is preliminary data.</text>
</comment>
<name>A0A3M7CLF1_HORWE</name>
<evidence type="ECO:0000256" key="7">
    <source>
        <dbReference type="SAM" id="Phobius"/>
    </source>
</evidence>
<evidence type="ECO:0000256" key="4">
    <source>
        <dbReference type="ARBA" id="ARBA00022989"/>
    </source>
</evidence>
<evidence type="ECO:0000313" key="10">
    <source>
        <dbReference type="Proteomes" id="UP000269276"/>
    </source>
</evidence>
<evidence type="ECO:0000256" key="5">
    <source>
        <dbReference type="ARBA" id="ARBA00023136"/>
    </source>
</evidence>
<sequence>MRCEVSVRVDTKYSEKAAQRAKMDEKGEVHSPTATKTYGSDHAEIDPVKERKLVRKLDFCIVPVVMLLYLLSFLDRVNIGNARLYGLEEDLGINGNQFQTAVSLLFVTYILSELPSNLILKHYVRPSRWISFITTAWGIIATLTGITQNYGGLIACRLLLGLVEGGLFPGCAIYLTFFYTKRELALRIGYLFVSAAIAGAFGGLLSYGIGFMDGVAGQRGWRWIVSTDRIDKAKLILTSFTKMIIEGLPTFVLGIACWWILADDADTAFYLNAEEKQLILARRAANPGQTETFEWKDVRKGLRDWKIWAFCAAQFCMDTMLYGYSTFLPTIIKGIRPDASAAIVQVLTIPCYAVGAICYMMAARFSDWRQTRGPVIIAFGIFSVVGYALLISDNGSQVHYAGCFLVALGLYVAVGIPLAWLPTNTPRYGKRTTATGLQLTIGNCSGIMASFLYPTEEGPRFIRGHAVTMSLVAFGCVIYALLYAYLKREIHKRDAGERDTAIEGLSDEEINALGDDSPRFQLSA</sequence>
<keyword evidence="4 7" id="KW-1133">Transmembrane helix</keyword>